<evidence type="ECO:0000313" key="3">
    <source>
        <dbReference type="Proteomes" id="UP000326759"/>
    </source>
</evidence>
<dbReference type="EMBL" id="SEYY01016201">
    <property type="protein sequence ID" value="KAB7499891.1"/>
    <property type="molecule type" value="Genomic_DNA"/>
</dbReference>
<dbReference type="OrthoDB" id="10407472at2759"/>
<feature type="region of interest" description="Disordered" evidence="1">
    <location>
        <begin position="176"/>
        <end position="205"/>
    </location>
</feature>
<name>A0A5N5T076_9CRUS</name>
<evidence type="ECO:0000313" key="2">
    <source>
        <dbReference type="EMBL" id="KAB7499891.1"/>
    </source>
</evidence>
<feature type="non-terminal residue" evidence="2">
    <location>
        <position position="1"/>
    </location>
</feature>
<comment type="caution">
    <text evidence="2">The sequence shown here is derived from an EMBL/GenBank/DDBJ whole genome shotgun (WGS) entry which is preliminary data.</text>
</comment>
<dbReference type="Proteomes" id="UP000326759">
    <property type="component" value="Unassembled WGS sequence"/>
</dbReference>
<feature type="compositionally biased region" description="Polar residues" evidence="1">
    <location>
        <begin position="176"/>
        <end position="186"/>
    </location>
</feature>
<feature type="non-terminal residue" evidence="2">
    <location>
        <position position="205"/>
    </location>
</feature>
<sequence length="205" mass="23647">LCKLVWTVLNFKQIRYPIIDIKEEIEVKDETLYTDEENMESGQGFEAKYETLCIKEEVMEENGQDFGQSSGLDGSQMKISYPIINVNEKIEMKDNKLYIKEEDVSDDRIFEVKENTLYIKEEIMENGQDQGQGQGFDQSSGLDESQIDICGVNYDEDEEDTTEFVVEGILNSEPQTTSELFSQSIKNSEKKSNFESLSKRKFKCD</sequence>
<accession>A0A5N5T076</accession>
<proteinExistence type="predicted"/>
<dbReference type="AlphaFoldDB" id="A0A5N5T076"/>
<gene>
    <name evidence="2" type="ORF">Anas_14530</name>
</gene>
<reference evidence="2 3" key="1">
    <citation type="journal article" date="2019" name="PLoS Biol.">
        <title>Sex chromosomes control vertical transmission of feminizing Wolbachia symbionts in an isopod.</title>
        <authorList>
            <person name="Becking T."/>
            <person name="Chebbi M.A."/>
            <person name="Giraud I."/>
            <person name="Moumen B."/>
            <person name="Laverre T."/>
            <person name="Caubet Y."/>
            <person name="Peccoud J."/>
            <person name="Gilbert C."/>
            <person name="Cordaux R."/>
        </authorList>
    </citation>
    <scope>NUCLEOTIDE SEQUENCE [LARGE SCALE GENOMIC DNA]</scope>
    <source>
        <strain evidence="2">ANa2</strain>
        <tissue evidence="2">Whole body excluding digestive tract and cuticle</tissue>
    </source>
</reference>
<organism evidence="2 3">
    <name type="scientific">Armadillidium nasatum</name>
    <dbReference type="NCBI Taxonomy" id="96803"/>
    <lineage>
        <taxon>Eukaryota</taxon>
        <taxon>Metazoa</taxon>
        <taxon>Ecdysozoa</taxon>
        <taxon>Arthropoda</taxon>
        <taxon>Crustacea</taxon>
        <taxon>Multicrustacea</taxon>
        <taxon>Malacostraca</taxon>
        <taxon>Eumalacostraca</taxon>
        <taxon>Peracarida</taxon>
        <taxon>Isopoda</taxon>
        <taxon>Oniscidea</taxon>
        <taxon>Crinocheta</taxon>
        <taxon>Armadillidiidae</taxon>
        <taxon>Armadillidium</taxon>
    </lineage>
</organism>
<evidence type="ECO:0000256" key="1">
    <source>
        <dbReference type="SAM" id="MobiDB-lite"/>
    </source>
</evidence>
<protein>
    <submittedName>
        <fullName evidence="2">Uncharacterized protein</fullName>
    </submittedName>
</protein>
<keyword evidence="3" id="KW-1185">Reference proteome</keyword>